<proteinExistence type="predicted"/>
<evidence type="ECO:0000313" key="2">
    <source>
        <dbReference type="Proteomes" id="UP000192596"/>
    </source>
</evidence>
<reference evidence="2" key="1">
    <citation type="submission" date="2017-03" db="EMBL/GenBank/DDBJ databases">
        <title>Genomes of endolithic fungi from Antarctica.</title>
        <authorList>
            <person name="Coleine C."/>
            <person name="Masonjones S."/>
            <person name="Stajich J.E."/>
        </authorList>
    </citation>
    <scope>NUCLEOTIDE SEQUENCE [LARGE SCALE GENOMIC DNA]</scope>
    <source>
        <strain evidence="2">CCFEE 5527</strain>
    </source>
</reference>
<keyword evidence="2" id="KW-1185">Reference proteome</keyword>
<comment type="caution">
    <text evidence="1">The sequence shown here is derived from an EMBL/GenBank/DDBJ whole genome shotgun (WGS) entry which is preliminary data.</text>
</comment>
<evidence type="ECO:0000313" key="1">
    <source>
        <dbReference type="EMBL" id="OQN97411.1"/>
    </source>
</evidence>
<gene>
    <name evidence="1" type="ORF">B0A48_16570</name>
</gene>
<sequence length="476" mass="54032">MAYFDDDEIQFSPHTGPGKHPLATAQLVEAGLHDDFIALVHLLPFAAPSRSSDTAISPGSNTLTYYEEDSQSGLNPEVRMFGYDDHGEVTLPSWAMRLTAANNRNDSQVIYDMRNKTLSEISLYETTMTEFEKAARPAGELLQQWLQNLRSLEWIPWRPSDGNLWFHVRTRVYEDELRFERSGQVVDPPKIPSWVTAEQAARLSQVPDILTEINKAQHNEYWSRRLIFEMAGWPEAFDRQECRDGIDEWEWEPTAMGSISTSSAHQALITSVLKYFTTLIDLAYLDTTEVQFPPHTGPAVTYYEDEVNSVFFSEVRRYGFDEAGEEVLLPEWALLITVARMRDDTSLIYDTRHKTISELSRGEASVAEIEQSPKPAAEVFARLTQDLHSLEVVSWRTSETPKGFFKQTRVYEQERSDPNSLARAAQLDFLSTPPYGGGPNDVIAGSRAEAEQLATAVNKSSHNEFWSRRIIFESSG</sequence>
<dbReference type="AlphaFoldDB" id="A0A1V8SF02"/>
<name>A0A1V8SF02_9PEZI</name>
<accession>A0A1V8SF02</accession>
<protein>
    <submittedName>
        <fullName evidence="1">Uncharacterized protein</fullName>
    </submittedName>
</protein>
<dbReference type="Proteomes" id="UP000192596">
    <property type="component" value="Unassembled WGS sequence"/>
</dbReference>
<dbReference type="EMBL" id="NAJO01000054">
    <property type="protein sequence ID" value="OQN97411.1"/>
    <property type="molecule type" value="Genomic_DNA"/>
</dbReference>
<dbReference type="InParanoid" id="A0A1V8SF02"/>
<organism evidence="1 2">
    <name type="scientific">Cryoendolithus antarcticus</name>
    <dbReference type="NCBI Taxonomy" id="1507870"/>
    <lineage>
        <taxon>Eukaryota</taxon>
        <taxon>Fungi</taxon>
        <taxon>Dikarya</taxon>
        <taxon>Ascomycota</taxon>
        <taxon>Pezizomycotina</taxon>
        <taxon>Dothideomycetes</taxon>
        <taxon>Dothideomycetidae</taxon>
        <taxon>Cladosporiales</taxon>
        <taxon>Cladosporiaceae</taxon>
        <taxon>Cryoendolithus</taxon>
    </lineage>
</organism>